<proteinExistence type="inferred from homology"/>
<feature type="transmembrane region" description="Helical" evidence="15">
    <location>
        <begin position="350"/>
        <end position="373"/>
    </location>
</feature>
<keyword evidence="19" id="KW-1185">Reference proteome</keyword>
<evidence type="ECO:0000256" key="14">
    <source>
        <dbReference type="ARBA" id="ARBA00034099"/>
    </source>
</evidence>
<evidence type="ECO:0000259" key="18">
    <source>
        <dbReference type="Pfam" id="PF02932"/>
    </source>
</evidence>
<dbReference type="InterPro" id="IPR038050">
    <property type="entry name" value="Neuro_actylchol_rec"/>
</dbReference>
<dbReference type="InterPro" id="IPR006201">
    <property type="entry name" value="Neur_channel"/>
</dbReference>
<dbReference type="InterPro" id="IPR018000">
    <property type="entry name" value="Neurotransmitter_ion_chnl_CS"/>
</dbReference>
<feature type="domain" description="Neurotransmitter-gated ion-channel transmembrane" evidence="18">
    <location>
        <begin position="356"/>
        <end position="676"/>
    </location>
</feature>
<keyword evidence="4 15" id="KW-0812">Transmembrane</keyword>
<feature type="compositionally biased region" description="Basic and acidic residues" evidence="16">
    <location>
        <begin position="520"/>
        <end position="534"/>
    </location>
</feature>
<keyword evidence="3" id="KW-1003">Cell membrane</keyword>
<feature type="transmembrane region" description="Helical" evidence="15">
    <location>
        <begin position="418"/>
        <end position="438"/>
    </location>
</feature>
<comment type="subcellular location">
    <subcellularLocation>
        <location evidence="14">Synaptic cell membrane</location>
        <topology evidence="14">Multi-pass membrane protein</topology>
    </subcellularLocation>
</comment>
<keyword evidence="8 15" id="KW-0472">Membrane</keyword>
<dbReference type="Gene3D" id="2.70.170.10">
    <property type="entry name" value="Neurotransmitter-gated ion-channel ligand-binding domain"/>
    <property type="match status" value="1"/>
</dbReference>
<dbReference type="GO" id="GO:0004888">
    <property type="term" value="F:transmembrane signaling receptor activity"/>
    <property type="evidence" value="ECO:0007669"/>
    <property type="project" value="InterPro"/>
</dbReference>
<dbReference type="Gene3D" id="1.20.58.390">
    <property type="entry name" value="Neurotransmitter-gated ion-channel transmembrane domain"/>
    <property type="match status" value="2"/>
</dbReference>
<dbReference type="PRINTS" id="PR00252">
    <property type="entry name" value="NRIONCHANNEL"/>
</dbReference>
<keyword evidence="10" id="KW-0675">Receptor</keyword>
<keyword evidence="11" id="KW-0325">Glycoprotein</keyword>
<dbReference type="InterPro" id="IPR036719">
    <property type="entry name" value="Neuro-gated_channel_TM_sf"/>
</dbReference>
<evidence type="ECO:0000256" key="6">
    <source>
        <dbReference type="ARBA" id="ARBA00023018"/>
    </source>
</evidence>
<dbReference type="FunFam" id="2.70.170.10:FF:000016">
    <property type="entry name" value="Nicotinic acetylcholine receptor subunit"/>
    <property type="match status" value="1"/>
</dbReference>
<feature type="transmembrane region" description="Helical" evidence="15">
    <location>
        <begin position="659"/>
        <end position="677"/>
    </location>
</feature>
<evidence type="ECO:0000256" key="11">
    <source>
        <dbReference type="ARBA" id="ARBA00023180"/>
    </source>
</evidence>
<dbReference type="InterPro" id="IPR002394">
    <property type="entry name" value="Nicotinic_acetylcholine_rcpt"/>
</dbReference>
<dbReference type="WBParaSite" id="maker-uti_cns_0046190-snap-gene-0.2-mRNA-1">
    <property type="protein sequence ID" value="maker-uti_cns_0046190-snap-gene-0.2-mRNA-1"/>
    <property type="gene ID" value="maker-uti_cns_0046190-snap-gene-0.2"/>
</dbReference>
<dbReference type="PROSITE" id="PS00236">
    <property type="entry name" value="NEUROTR_ION_CHANNEL"/>
    <property type="match status" value="1"/>
</dbReference>
<evidence type="ECO:0000259" key="17">
    <source>
        <dbReference type="Pfam" id="PF02931"/>
    </source>
</evidence>
<evidence type="ECO:0000256" key="5">
    <source>
        <dbReference type="ARBA" id="ARBA00022989"/>
    </source>
</evidence>
<evidence type="ECO:0000256" key="16">
    <source>
        <dbReference type="SAM" id="MobiDB-lite"/>
    </source>
</evidence>
<feature type="domain" description="Neurotransmitter-gated ion-channel ligand-binding" evidence="17">
    <location>
        <begin position="159"/>
        <end position="348"/>
    </location>
</feature>
<dbReference type="CDD" id="cd19051">
    <property type="entry name" value="LGIC_TM_cation"/>
    <property type="match status" value="1"/>
</dbReference>
<evidence type="ECO:0000313" key="20">
    <source>
        <dbReference type="WBParaSite" id="maker-uti_cns_0046190-snap-gene-0.2-mRNA-1"/>
    </source>
</evidence>
<feature type="compositionally biased region" description="Basic and acidic residues" evidence="16">
    <location>
        <begin position="145"/>
        <end position="154"/>
    </location>
</feature>
<dbReference type="Pfam" id="PF02931">
    <property type="entry name" value="Neur_chan_LBD"/>
    <property type="match status" value="1"/>
</dbReference>
<dbReference type="Pfam" id="PF02932">
    <property type="entry name" value="Neur_chan_memb"/>
    <property type="match status" value="1"/>
</dbReference>
<keyword evidence="5 15" id="KW-1133">Transmembrane helix</keyword>
<accession>A0A1I8J8E4</accession>
<dbReference type="PRINTS" id="PR00254">
    <property type="entry name" value="NICOTINICR"/>
</dbReference>
<organism evidence="19 20">
    <name type="scientific">Macrostomum lignano</name>
    <dbReference type="NCBI Taxonomy" id="282301"/>
    <lineage>
        <taxon>Eukaryota</taxon>
        <taxon>Metazoa</taxon>
        <taxon>Spiralia</taxon>
        <taxon>Lophotrochozoa</taxon>
        <taxon>Platyhelminthes</taxon>
        <taxon>Rhabditophora</taxon>
        <taxon>Macrostomorpha</taxon>
        <taxon>Macrostomida</taxon>
        <taxon>Macrostomidae</taxon>
        <taxon>Macrostomum</taxon>
    </lineage>
</organism>
<dbReference type="InterPro" id="IPR006202">
    <property type="entry name" value="Neur_chan_lig-bd"/>
</dbReference>
<evidence type="ECO:0000256" key="4">
    <source>
        <dbReference type="ARBA" id="ARBA00022692"/>
    </source>
</evidence>
<reference evidence="20" key="1">
    <citation type="submission" date="2016-11" db="UniProtKB">
        <authorList>
            <consortium name="WormBaseParasite"/>
        </authorList>
    </citation>
    <scope>IDENTIFICATION</scope>
</reference>
<evidence type="ECO:0000256" key="3">
    <source>
        <dbReference type="ARBA" id="ARBA00022475"/>
    </source>
</evidence>
<dbReference type="GO" id="GO:0022848">
    <property type="term" value="F:acetylcholine-gated monoatomic cation-selective channel activity"/>
    <property type="evidence" value="ECO:0007669"/>
    <property type="project" value="InterPro"/>
</dbReference>
<keyword evidence="6" id="KW-0770">Synapse</keyword>
<protein>
    <submittedName>
        <fullName evidence="20">Neur_chan_LBD domain-containing protein</fullName>
    </submittedName>
</protein>
<dbReference type="SUPFAM" id="SSF90112">
    <property type="entry name" value="Neurotransmitter-gated ion-channel transmembrane pore"/>
    <property type="match status" value="1"/>
</dbReference>
<evidence type="ECO:0000256" key="12">
    <source>
        <dbReference type="ARBA" id="ARBA00023286"/>
    </source>
</evidence>
<evidence type="ECO:0000313" key="19">
    <source>
        <dbReference type="Proteomes" id="UP000095280"/>
    </source>
</evidence>
<evidence type="ECO:0000256" key="10">
    <source>
        <dbReference type="ARBA" id="ARBA00023170"/>
    </source>
</evidence>
<evidence type="ECO:0000256" key="8">
    <source>
        <dbReference type="ARBA" id="ARBA00023136"/>
    </source>
</evidence>
<keyword evidence="2 15" id="KW-0813">Transport</keyword>
<evidence type="ECO:0000256" key="2">
    <source>
        <dbReference type="ARBA" id="ARBA00022448"/>
    </source>
</evidence>
<dbReference type="InterPro" id="IPR006029">
    <property type="entry name" value="Neurotrans-gated_channel_TM"/>
</dbReference>
<evidence type="ECO:0000256" key="1">
    <source>
        <dbReference type="ARBA" id="ARBA00009237"/>
    </source>
</evidence>
<dbReference type="PANTHER" id="PTHR18945">
    <property type="entry name" value="NEUROTRANSMITTER GATED ION CHANNEL"/>
    <property type="match status" value="1"/>
</dbReference>
<keyword evidence="9" id="KW-1015">Disulfide bond</keyword>
<evidence type="ECO:0000256" key="9">
    <source>
        <dbReference type="ARBA" id="ARBA00023157"/>
    </source>
</evidence>
<feature type="region of interest" description="Disordered" evidence="16">
    <location>
        <begin position="503"/>
        <end position="571"/>
    </location>
</feature>
<feature type="transmembrane region" description="Helical" evidence="15">
    <location>
        <begin position="379"/>
        <end position="398"/>
    </location>
</feature>
<name>A0A1I8J8E4_9PLAT</name>
<dbReference type="Proteomes" id="UP000095280">
    <property type="component" value="Unplaced"/>
</dbReference>
<dbReference type="CDD" id="cd19033">
    <property type="entry name" value="LGIC_ECD_nAChR_proto-like"/>
    <property type="match status" value="1"/>
</dbReference>
<dbReference type="GO" id="GO:0045211">
    <property type="term" value="C:postsynaptic membrane"/>
    <property type="evidence" value="ECO:0007669"/>
    <property type="project" value="InterPro"/>
</dbReference>
<feature type="compositionally biased region" description="Polar residues" evidence="16">
    <location>
        <begin position="547"/>
        <end position="568"/>
    </location>
</feature>
<feature type="region of interest" description="Disordered" evidence="16">
    <location>
        <begin position="132"/>
        <end position="156"/>
    </location>
</feature>
<comment type="similarity">
    <text evidence="1">Belongs to the ligand-gated ion channel (TC 1.A.9) family. Acetylcholine receptor (TC 1.A.9.1) subfamily.</text>
</comment>
<keyword evidence="12" id="KW-1071">Ligand-gated ion channel</keyword>
<evidence type="ECO:0000256" key="13">
    <source>
        <dbReference type="ARBA" id="ARBA00023303"/>
    </source>
</evidence>
<keyword evidence="7 15" id="KW-0406">Ion transport</keyword>
<dbReference type="InterPro" id="IPR036734">
    <property type="entry name" value="Neur_chan_lig-bd_sf"/>
</dbReference>
<dbReference type="AlphaFoldDB" id="A0A1I8J8E4"/>
<evidence type="ECO:0000256" key="7">
    <source>
        <dbReference type="ARBA" id="ARBA00023065"/>
    </source>
</evidence>
<keyword evidence="13 15" id="KW-0407">Ion channel</keyword>
<sequence>SSEKKKRNPLTKLAVDSIDADCNGPVPVKKKKKRNPLTKLAVDSIDADCNGPSTQSMPTATDLSASNSGEQLIVYEPTVLCFAMFTIAVAASEAADDAGGRIGTWTRPLVMNMSEKNLIKALLSEYDKKSRPVIDDDPADGGTPKIDRPKEKGKNAPTIPIQQVTVEFGLRLVQILDLDEMEQVLTTSMIVLYEWTDYHLRWDPKNESGIEVLHIPTKDIWLPDIALYNYADERLEERREVAAKVHSNGTVEWHPMAIYKSACEIRIEYFPFDVQTCDLKFGPWTYDGWRVNITYYHRTMKSAFDLDEMIPSPEWKILNYSAVYNSVVYPCCPEPFVDITFRIYMKRSTLFYSFILILPCFLLSSLTLVLFWLPPETPAKMVLGMNIFVAFFLLMLLLEKQTPAASDSFPRIGQYYCLNMGIITLSTFLCVIIVNFHFRGDNRQEVSAFDEVSFLSERNNEVNKLSTRCRFAVQRARRLVSSTCRAWLLAIHHGARVLCVNLAKPGPPQQQQQQQKQKHQKSESSRRKQQRLDEDYPMQAPAAGLRSPSSTNQQQANNAGSPTTSLASTRRGGCPLLTQPLHFQTFNSQDAHHCHQQQHQEASGPSISGFSGMAAAAAATHAEDIVKALRYIQRLHDNRERVNKIVQEWRNVGLVLDRLFFLIYFVIIAVSSVGFFSSEDYVDTTILPNTNNSAT</sequence>
<dbReference type="SUPFAM" id="SSF63712">
    <property type="entry name" value="Nicotinic receptor ligand binding domain-like"/>
    <property type="match status" value="1"/>
</dbReference>
<evidence type="ECO:0000256" key="15">
    <source>
        <dbReference type="RuleBase" id="RU000687"/>
    </source>
</evidence>